<protein>
    <recommendedName>
        <fullName evidence="2">DUF7737 domain-containing protein</fullName>
    </recommendedName>
</protein>
<gene>
    <name evidence="3" type="ORF">ETD83_15080</name>
</gene>
<reference evidence="3 4" key="1">
    <citation type="submission" date="2019-05" db="EMBL/GenBank/DDBJ databases">
        <title>Draft genome sequence of Actinomadura sp. 14C53.</title>
        <authorList>
            <person name="Saricaoglu S."/>
            <person name="Isik K."/>
        </authorList>
    </citation>
    <scope>NUCLEOTIDE SEQUENCE [LARGE SCALE GENOMIC DNA]</scope>
    <source>
        <strain evidence="3 4">14C53</strain>
    </source>
</reference>
<dbReference type="EMBL" id="VCKW01000065">
    <property type="protein sequence ID" value="TMR01171.1"/>
    <property type="molecule type" value="Genomic_DNA"/>
</dbReference>
<feature type="compositionally biased region" description="Basic residues" evidence="1">
    <location>
        <begin position="52"/>
        <end position="63"/>
    </location>
</feature>
<organism evidence="3 4">
    <name type="scientific">Actinomadura soli</name>
    <dbReference type="NCBI Taxonomy" id="2508997"/>
    <lineage>
        <taxon>Bacteria</taxon>
        <taxon>Bacillati</taxon>
        <taxon>Actinomycetota</taxon>
        <taxon>Actinomycetes</taxon>
        <taxon>Streptosporangiales</taxon>
        <taxon>Thermomonosporaceae</taxon>
        <taxon>Actinomadura</taxon>
    </lineage>
</organism>
<comment type="caution">
    <text evidence="3">The sequence shown here is derived from an EMBL/GenBank/DDBJ whole genome shotgun (WGS) entry which is preliminary data.</text>
</comment>
<keyword evidence="4" id="KW-1185">Reference proteome</keyword>
<dbReference type="Pfam" id="PF24879">
    <property type="entry name" value="DUF7737"/>
    <property type="match status" value="1"/>
</dbReference>
<feature type="domain" description="DUF7737" evidence="2">
    <location>
        <begin position="278"/>
        <end position="379"/>
    </location>
</feature>
<evidence type="ECO:0000259" key="2">
    <source>
        <dbReference type="Pfam" id="PF24879"/>
    </source>
</evidence>
<feature type="region of interest" description="Disordered" evidence="1">
    <location>
        <begin position="1"/>
        <end position="93"/>
    </location>
</feature>
<sequence length="383" mass="41218">MSAAPATIPPCSATPSGRRRARTTAWTASAPPPSTAPAGSSTSSTGAGRTASRTRHGCTRSRRGGTGWPGTSSPGGCPPARPGGRPGVPRRPRLAGAAGEDWIIWHYASEIRGAASRARGWSRDEAAVLLLGAAEVTTDYRLAEALDVALRAVEQLEPADLYELAPWLRHVSGTFARADIPIGYRGPLAKRLWGLMETVDEAILPDGLMPVSERWAAPLRASAATAPALERARFVRHLVSLFVGVTSIAADAEWTDRGEDRFAAYWRETTFGELSASAEVRRAALARALPRTKIAGRCSLDGRYLVVRGELRTYKIHLGSANILMEPDDSYLCIVQARGRSMGTVYLPFEDERLSLILSKAFLLAADHKITDESIRAQIKRGA</sequence>
<accession>A0A5C4JC37</accession>
<evidence type="ECO:0000256" key="1">
    <source>
        <dbReference type="SAM" id="MobiDB-lite"/>
    </source>
</evidence>
<feature type="compositionally biased region" description="Low complexity" evidence="1">
    <location>
        <begin position="36"/>
        <end position="51"/>
    </location>
</feature>
<evidence type="ECO:0000313" key="4">
    <source>
        <dbReference type="Proteomes" id="UP000309174"/>
    </source>
</evidence>
<name>A0A5C4JC37_9ACTN</name>
<dbReference type="AlphaFoldDB" id="A0A5C4JC37"/>
<dbReference type="OrthoDB" id="9763697at2"/>
<dbReference type="InterPro" id="IPR056639">
    <property type="entry name" value="DUF7737"/>
</dbReference>
<dbReference type="RefSeq" id="WP_138645748.1">
    <property type="nucleotide sequence ID" value="NZ_VCKW01000065.1"/>
</dbReference>
<evidence type="ECO:0000313" key="3">
    <source>
        <dbReference type="EMBL" id="TMR01171.1"/>
    </source>
</evidence>
<dbReference type="Proteomes" id="UP000309174">
    <property type="component" value="Unassembled WGS sequence"/>
</dbReference>
<proteinExistence type="predicted"/>